<sequence length="263" mass="29931">MEVGSLFEDVAGIILRLNCIFEVIVVGNWVTETLPQRLETLGLDSNERLGGMIHSLSLAKGETLCPSSLGIGLALLRKGTLMRQVGFHDGTLASTELLFSGHFIFPRGVNREVENNVTHRALEKSELEWLGLETLYRLCRQQDGFLEFYLQKKNRYSRTVEDHLLLRSILSKKEHLIFTLCMIFSARLRRDERVIPITLDELCTMTGTTRQYCTKVVAELCERQILINHYGSLELVDYGALKGQMGSEARRHYDLIRAKPQSS</sequence>
<dbReference type="Gene3D" id="2.60.120.10">
    <property type="entry name" value="Jelly Rolls"/>
    <property type="match status" value="1"/>
</dbReference>
<evidence type="ECO:0000313" key="2">
    <source>
        <dbReference type="Proteomes" id="UP001501600"/>
    </source>
</evidence>
<proteinExistence type="predicted"/>
<comment type="caution">
    <text evidence="1">The sequence shown here is derived from an EMBL/GenBank/DDBJ whole genome shotgun (WGS) entry which is preliminary data.</text>
</comment>
<name>A0ABP9RVH4_9GAMM</name>
<dbReference type="InterPro" id="IPR036390">
    <property type="entry name" value="WH_DNA-bd_sf"/>
</dbReference>
<accession>A0ABP9RVH4</accession>
<dbReference type="InterPro" id="IPR014710">
    <property type="entry name" value="RmlC-like_jellyroll"/>
</dbReference>
<reference evidence="2" key="1">
    <citation type="journal article" date="2019" name="Int. J. Syst. Evol. Microbiol.">
        <title>The Global Catalogue of Microorganisms (GCM) 10K type strain sequencing project: providing services to taxonomists for standard genome sequencing and annotation.</title>
        <authorList>
            <consortium name="The Broad Institute Genomics Platform"/>
            <consortium name="The Broad Institute Genome Sequencing Center for Infectious Disease"/>
            <person name="Wu L."/>
            <person name="Ma J."/>
        </authorList>
    </citation>
    <scope>NUCLEOTIDE SEQUENCE [LARGE SCALE GENOMIC DNA]</scope>
    <source>
        <strain evidence="2">JCM 18720</strain>
    </source>
</reference>
<dbReference type="InterPro" id="IPR018490">
    <property type="entry name" value="cNMP-bd_dom_sf"/>
</dbReference>
<dbReference type="SUPFAM" id="SSF46785">
    <property type="entry name" value="Winged helix' DNA-binding domain"/>
    <property type="match status" value="1"/>
</dbReference>
<dbReference type="EMBL" id="BAABLF010000004">
    <property type="protein sequence ID" value="GAA5186820.1"/>
    <property type="molecule type" value="Genomic_DNA"/>
</dbReference>
<evidence type="ECO:0000313" key="1">
    <source>
        <dbReference type="EMBL" id="GAA5186820.1"/>
    </source>
</evidence>
<protein>
    <recommendedName>
        <fullName evidence="3">cAMP-binding domain of CRP or a regulatory subunit of cAMP-dependent protein kinases</fullName>
    </recommendedName>
</protein>
<dbReference type="SUPFAM" id="SSF51206">
    <property type="entry name" value="cAMP-binding domain-like"/>
    <property type="match status" value="1"/>
</dbReference>
<gene>
    <name evidence="1" type="ORF">GCM10025772_03090</name>
</gene>
<dbReference type="Proteomes" id="UP001501600">
    <property type="component" value="Unassembled WGS sequence"/>
</dbReference>
<evidence type="ECO:0008006" key="3">
    <source>
        <dbReference type="Google" id="ProtNLM"/>
    </source>
</evidence>
<keyword evidence="2" id="KW-1185">Reference proteome</keyword>
<organism evidence="1 2">
    <name type="scientific">Ferrimonas gelatinilytica</name>
    <dbReference type="NCBI Taxonomy" id="1255257"/>
    <lineage>
        <taxon>Bacteria</taxon>
        <taxon>Pseudomonadati</taxon>
        <taxon>Pseudomonadota</taxon>
        <taxon>Gammaproteobacteria</taxon>
        <taxon>Alteromonadales</taxon>
        <taxon>Ferrimonadaceae</taxon>
        <taxon>Ferrimonas</taxon>
    </lineage>
</organism>